<sequence length="305" mass="32120">MPVHCARLASFGHRLSPSVDVPRQPVAPLATPAPGARVFRRAGFEASTRPGLTPGPSATSSSVARISAASRERPSPAANRKSRPPRCAEGASRELRTEGVLRSPRRLVPSAPGSIPARWPAKVPHPLTGGPRTVTGSLRDRHLPVAPAGNTPHGKATRPGPPGGRARAVEREDAGRRGGPGRPIRRAAHLRSRPCRGTPGGDRGSISHRDSGHVARGSLGGKGLHNAREDEWELGEDLREALEAMPLSPGPAWDEHLARLGPLVEEALGDLGRLGRRRGLSDRELARKEALEGLLAAARADGPDG</sequence>
<accession>A0A6J4QR05</accession>
<organism evidence="2">
    <name type="scientific">uncultured Rubrobacteraceae bacterium</name>
    <dbReference type="NCBI Taxonomy" id="349277"/>
    <lineage>
        <taxon>Bacteria</taxon>
        <taxon>Bacillati</taxon>
        <taxon>Actinomycetota</taxon>
        <taxon>Rubrobacteria</taxon>
        <taxon>Rubrobacterales</taxon>
        <taxon>Rubrobacteraceae</taxon>
        <taxon>environmental samples</taxon>
    </lineage>
</organism>
<dbReference type="EMBL" id="CADCVH010000004">
    <property type="protein sequence ID" value="CAA9444066.1"/>
    <property type="molecule type" value="Genomic_DNA"/>
</dbReference>
<name>A0A6J4QR05_9ACTN</name>
<gene>
    <name evidence="2" type="ORF">AVDCRST_MAG02-47</name>
</gene>
<reference evidence="2" key="1">
    <citation type="submission" date="2020-02" db="EMBL/GenBank/DDBJ databases">
        <authorList>
            <person name="Meier V. D."/>
        </authorList>
    </citation>
    <scope>NUCLEOTIDE SEQUENCE</scope>
    <source>
        <strain evidence="2">AVDCRST_MAG02</strain>
    </source>
</reference>
<feature type="region of interest" description="Disordered" evidence="1">
    <location>
        <begin position="19"/>
        <end position="227"/>
    </location>
</feature>
<dbReference type="AlphaFoldDB" id="A0A6J4QR05"/>
<evidence type="ECO:0000313" key="2">
    <source>
        <dbReference type="EMBL" id="CAA9444066.1"/>
    </source>
</evidence>
<feature type="compositionally biased region" description="Basic and acidic residues" evidence="1">
    <location>
        <begin position="167"/>
        <end position="176"/>
    </location>
</feature>
<evidence type="ECO:0000256" key="1">
    <source>
        <dbReference type="SAM" id="MobiDB-lite"/>
    </source>
</evidence>
<feature type="compositionally biased region" description="Low complexity" evidence="1">
    <location>
        <begin position="57"/>
        <end position="69"/>
    </location>
</feature>
<proteinExistence type="predicted"/>
<protein>
    <submittedName>
        <fullName evidence="2">Uncharacterized protein</fullName>
    </submittedName>
</protein>
<feature type="compositionally biased region" description="Basic residues" evidence="1">
    <location>
        <begin position="183"/>
        <end position="194"/>
    </location>
</feature>